<comment type="subcellular location">
    <subcellularLocation>
        <location evidence="2">Cell membrane</location>
    </subcellularLocation>
    <subcellularLocation>
        <location evidence="1">Endomembrane system</location>
        <topology evidence="1">Multi-pass membrane protein</topology>
    </subcellularLocation>
</comment>
<keyword evidence="9 13" id="KW-1133">Transmembrane helix</keyword>
<evidence type="ECO:0000256" key="9">
    <source>
        <dbReference type="ARBA" id="ARBA00022989"/>
    </source>
</evidence>
<evidence type="ECO:0000256" key="10">
    <source>
        <dbReference type="ARBA" id="ARBA00023136"/>
    </source>
</evidence>
<comment type="caution">
    <text evidence="15">The sequence shown here is derived from an EMBL/GenBank/DDBJ whole genome shotgun (WGS) entry which is preliminary data.</text>
</comment>
<evidence type="ECO:0000256" key="6">
    <source>
        <dbReference type="ARBA" id="ARBA00022692"/>
    </source>
</evidence>
<feature type="transmembrane region" description="Helical" evidence="13">
    <location>
        <begin position="153"/>
        <end position="171"/>
    </location>
</feature>
<comment type="similarity">
    <text evidence="3">Belongs to the amino acid/polyamine transporter 2 family. Amino acid/auxin permease (AAAP) (TC 2.A.18.1) subfamily.</text>
</comment>
<dbReference type="Proteomes" id="UP001341840">
    <property type="component" value="Unassembled WGS sequence"/>
</dbReference>
<reference evidence="15 16" key="1">
    <citation type="journal article" date="2023" name="Plants (Basel)">
        <title>Bridging the Gap: Combining Genomics and Transcriptomics Approaches to Understand Stylosanthes scabra, an Orphan Legume from the Brazilian Caatinga.</title>
        <authorList>
            <person name="Ferreira-Neto J.R.C."/>
            <person name="da Silva M.D."/>
            <person name="Binneck E."/>
            <person name="de Melo N.F."/>
            <person name="da Silva R.H."/>
            <person name="de Melo A.L.T.M."/>
            <person name="Pandolfi V."/>
            <person name="Bustamante F.O."/>
            <person name="Brasileiro-Vidal A.C."/>
            <person name="Benko-Iseppon A.M."/>
        </authorList>
    </citation>
    <scope>NUCLEOTIDE SEQUENCE [LARGE SCALE GENOMIC DNA]</scope>
    <source>
        <tissue evidence="15">Leaves</tissue>
    </source>
</reference>
<evidence type="ECO:0000256" key="2">
    <source>
        <dbReference type="ARBA" id="ARBA00004236"/>
    </source>
</evidence>
<dbReference type="PANTHER" id="PTHR48017">
    <property type="entry name" value="OS05G0424000 PROTEIN-RELATED"/>
    <property type="match status" value="1"/>
</dbReference>
<protein>
    <submittedName>
        <fullName evidence="15">Amino acid permease 2</fullName>
    </submittedName>
</protein>
<dbReference type="Pfam" id="PF01490">
    <property type="entry name" value="Aa_trans"/>
    <property type="match status" value="1"/>
</dbReference>
<dbReference type="EMBL" id="JASCZI010121491">
    <property type="protein sequence ID" value="MED6161956.1"/>
    <property type="molecule type" value="Genomic_DNA"/>
</dbReference>
<evidence type="ECO:0000256" key="13">
    <source>
        <dbReference type="SAM" id="Phobius"/>
    </source>
</evidence>
<evidence type="ECO:0000256" key="12">
    <source>
        <dbReference type="ARBA" id="ARBA00045588"/>
    </source>
</evidence>
<feature type="transmembrane region" description="Helical" evidence="13">
    <location>
        <begin position="91"/>
        <end position="109"/>
    </location>
</feature>
<evidence type="ECO:0000256" key="4">
    <source>
        <dbReference type="ARBA" id="ARBA00022448"/>
    </source>
</evidence>
<evidence type="ECO:0000313" key="16">
    <source>
        <dbReference type="Proteomes" id="UP001341840"/>
    </source>
</evidence>
<keyword evidence="5" id="KW-1003">Cell membrane</keyword>
<evidence type="ECO:0000256" key="11">
    <source>
        <dbReference type="ARBA" id="ARBA00023294"/>
    </source>
</evidence>
<keyword evidence="4" id="KW-0813">Transport</keyword>
<keyword evidence="10 13" id="KW-0472">Membrane</keyword>
<evidence type="ECO:0000256" key="3">
    <source>
        <dbReference type="ARBA" id="ARBA00005590"/>
    </source>
</evidence>
<feature type="domain" description="Amino acid transporter transmembrane" evidence="14">
    <location>
        <begin position="61"/>
        <end position="171"/>
    </location>
</feature>
<keyword evidence="8" id="KW-0029">Amino-acid transport</keyword>
<evidence type="ECO:0000259" key="14">
    <source>
        <dbReference type="Pfam" id="PF01490"/>
    </source>
</evidence>
<organism evidence="15 16">
    <name type="scientific">Stylosanthes scabra</name>
    <dbReference type="NCBI Taxonomy" id="79078"/>
    <lineage>
        <taxon>Eukaryota</taxon>
        <taxon>Viridiplantae</taxon>
        <taxon>Streptophyta</taxon>
        <taxon>Embryophyta</taxon>
        <taxon>Tracheophyta</taxon>
        <taxon>Spermatophyta</taxon>
        <taxon>Magnoliopsida</taxon>
        <taxon>eudicotyledons</taxon>
        <taxon>Gunneridae</taxon>
        <taxon>Pentapetalae</taxon>
        <taxon>rosids</taxon>
        <taxon>fabids</taxon>
        <taxon>Fabales</taxon>
        <taxon>Fabaceae</taxon>
        <taxon>Papilionoideae</taxon>
        <taxon>50 kb inversion clade</taxon>
        <taxon>dalbergioids sensu lato</taxon>
        <taxon>Dalbergieae</taxon>
        <taxon>Pterocarpus clade</taxon>
        <taxon>Stylosanthes</taxon>
    </lineage>
</organism>
<evidence type="ECO:0000256" key="5">
    <source>
        <dbReference type="ARBA" id="ARBA00022475"/>
    </source>
</evidence>
<evidence type="ECO:0000256" key="1">
    <source>
        <dbReference type="ARBA" id="ARBA00004127"/>
    </source>
</evidence>
<keyword evidence="16" id="KW-1185">Reference proteome</keyword>
<proteinExistence type="inferred from homology"/>
<keyword evidence="7" id="KW-0769">Symport</keyword>
<keyword evidence="6 13" id="KW-0812">Transmembrane</keyword>
<evidence type="ECO:0000313" key="15">
    <source>
        <dbReference type="EMBL" id="MED6161956.1"/>
    </source>
</evidence>
<evidence type="ECO:0000256" key="8">
    <source>
        <dbReference type="ARBA" id="ARBA00022970"/>
    </source>
</evidence>
<dbReference type="InterPro" id="IPR013057">
    <property type="entry name" value="AA_transpt_TM"/>
</dbReference>
<name>A0ABU6UL35_9FABA</name>
<gene>
    <name evidence="15" type="primary">AAP2_3</name>
    <name evidence="15" type="ORF">PIB30_065848</name>
</gene>
<evidence type="ECO:0000256" key="7">
    <source>
        <dbReference type="ARBA" id="ARBA00022847"/>
    </source>
</evidence>
<feature type="transmembrane region" description="Helical" evidence="13">
    <location>
        <begin position="65"/>
        <end position="85"/>
    </location>
</feature>
<keyword evidence="11" id="KW-0927">Auxin signaling pathway</keyword>
<sequence>MLSRSRTLPSRIHQGIIEERHDVRQYLQVEVHPKKPTDAEKPLNILSNYSKCFDDDGRFKRTGTFWTASAHIITAVIGSGVLSLAWSVAQLGWIAGPLVMLLFALVNLYTSNLLTQCYRTTDSVTGHRNYTYMEAVKNIIGGRKVKICGLIQYLNLFGIAIGYTIAASVSMM</sequence>
<accession>A0ABU6UL35</accession>
<comment type="function">
    <text evidence="12">Carrier protein involved in proton-driven auxin influx. Mediates the formation of auxin gradient from developing leaves (site of auxin biosynthesis) to tips by contributing to the loading of auxin in vascular tissues and facilitating acropetal (base to tip) auxin transport within inner tissues of the root apex, and basipetal (tip to base) auxin transport within outer tissues of the root apex. May be involved in lateral roots and nodules formation.</text>
</comment>